<dbReference type="Gene3D" id="3.40.50.300">
    <property type="entry name" value="P-loop containing nucleotide triphosphate hydrolases"/>
    <property type="match status" value="1"/>
</dbReference>
<dbReference type="EMBL" id="BAABHW010000002">
    <property type="protein sequence ID" value="GAA5070909.1"/>
    <property type="molecule type" value="Genomic_DNA"/>
</dbReference>
<sequence length="208" mass="22563">MDPTRITRHSHRQPRPMVPFCAPFALATGRAHEFCGAARRRLALWLARGTTGPVLWIRPAWHPDRPHMAGMVEEIAPGRLVFVEPTRASDLLWSMEEALRSGAVPLVVGDLPEPPALTPVRRLHLAAEAGAEATGRAPLALLLTPGDGGAPGIETRWRLDPAHKSPAPGAWHLHRIRAREAPPGDWPIRRGPRGAPEIAATPAAREPA</sequence>
<gene>
    <name evidence="2" type="ORF">GCM10023209_14050</name>
</gene>
<accession>A0ABP9L9M7</accession>
<evidence type="ECO:0000313" key="3">
    <source>
        <dbReference type="Proteomes" id="UP001499910"/>
    </source>
</evidence>
<dbReference type="SUPFAM" id="SSF52540">
    <property type="entry name" value="P-loop containing nucleoside triphosphate hydrolases"/>
    <property type="match status" value="1"/>
</dbReference>
<feature type="region of interest" description="Disordered" evidence="1">
    <location>
        <begin position="182"/>
        <end position="208"/>
    </location>
</feature>
<keyword evidence="3" id="KW-1185">Reference proteome</keyword>
<protein>
    <recommendedName>
        <fullName evidence="4">Protein ImuA</fullName>
    </recommendedName>
</protein>
<dbReference type="RefSeq" id="WP_259549977.1">
    <property type="nucleotide sequence ID" value="NZ_BAABHW010000002.1"/>
</dbReference>
<proteinExistence type="predicted"/>
<dbReference type="InterPro" id="IPR027417">
    <property type="entry name" value="P-loop_NTPase"/>
</dbReference>
<reference evidence="3" key="1">
    <citation type="journal article" date="2019" name="Int. J. Syst. Evol. Microbiol.">
        <title>The Global Catalogue of Microorganisms (GCM) 10K type strain sequencing project: providing services to taxonomists for standard genome sequencing and annotation.</title>
        <authorList>
            <consortium name="The Broad Institute Genomics Platform"/>
            <consortium name="The Broad Institute Genome Sequencing Center for Infectious Disease"/>
            <person name="Wu L."/>
            <person name="Ma J."/>
        </authorList>
    </citation>
    <scope>NUCLEOTIDE SEQUENCE [LARGE SCALE GENOMIC DNA]</scope>
    <source>
        <strain evidence="3">JCM 18015</strain>
    </source>
</reference>
<organism evidence="2 3">
    <name type="scientific">[Roseibacterium] beibuensis</name>
    <dbReference type="NCBI Taxonomy" id="1193142"/>
    <lineage>
        <taxon>Bacteria</taxon>
        <taxon>Pseudomonadati</taxon>
        <taxon>Pseudomonadota</taxon>
        <taxon>Alphaproteobacteria</taxon>
        <taxon>Rhodobacterales</taxon>
        <taxon>Roseobacteraceae</taxon>
        <taxon>Roseicyclus</taxon>
    </lineage>
</organism>
<comment type="caution">
    <text evidence="2">The sequence shown here is derived from an EMBL/GenBank/DDBJ whole genome shotgun (WGS) entry which is preliminary data.</text>
</comment>
<evidence type="ECO:0000256" key="1">
    <source>
        <dbReference type="SAM" id="MobiDB-lite"/>
    </source>
</evidence>
<dbReference type="Proteomes" id="UP001499910">
    <property type="component" value="Unassembled WGS sequence"/>
</dbReference>
<evidence type="ECO:0008006" key="4">
    <source>
        <dbReference type="Google" id="ProtNLM"/>
    </source>
</evidence>
<evidence type="ECO:0000313" key="2">
    <source>
        <dbReference type="EMBL" id="GAA5070909.1"/>
    </source>
</evidence>
<name>A0ABP9L9M7_9RHOB</name>